<sequence length="1345" mass="147780">MAFSDVFEGSDKAMLSDTELLEEVETSIKIAEESGRATSSGSRKSPATSDSIREANGTPALKWQSYTAAQNCLDNSSKLAGTSVSLPESRSKLVISLRSSVRCSARLSPCKAESPSGLDGENKNYDSGGDPLELGIHSNEKEKDPSVKLSEDAICSEVLPSGSSESVQNCLNNTVSSLEHSNMTKNIAKLVSKRIRMVRQTLKSSKKTKPGKATANVNVKNSQKLATKNVGTSPIVSRIEQKDHIFHCESVYDLSEDLFGREKGVSEVGHTNAESNVRKNALRSEEFIYADNEATSVGAQSDVRAIPQLSRSKFTGLDDAKDELGVKDISTASTGPKNAVFGDAACSQHMPGLDDGRAYGSAAKSVSNFRDQARSVSHEPGAYSDTSKLDVKEQTVLETLLRDEPAGYSSEAASESRDEQPCYSSGGSPESSQSHKEMNFGEQSPRSRGHEESSDSSGNADRVQSECSESTDAHSGCSCTDEYDEENSAYSESYECDDENCNCNQPSPDVSVSPKKSMGSLEQMPSVLCDTEGNVWHIGKRAEQVRGKASLKKICANNGLVAKHSRSTKKITAAEREKSCLLKSTGHSIAPFRGEIELNWKWPSNADYAVSSLGDVSHRSVVCKEKSIFVGCIPDGTENLEDILRTLMEKFLERFDFVPPILNQIQLVKVVKDFAFLELATEKVAHIVLAANQLDVFEWGVNGFHFNIEGCKGTHTSVRPLIEYMPLKPGRVIFVGNIPKLHWQKEYLEEFFSRVLRGGDEPSGYCFVSGVYLLPESCDVYVELASEVMADAIIFKCIKNPNILKDIGEDVFICRDPSSVPLMSKHKGNVCPQRSLYIGVSAPGQEFQIDSVRKVIEEILLMISRETDKPSYLEFIAIQPGKDYAFFQFNSDSTANAVMEEYIINTQLFQCTSCPFSYIILRPAGYRRLGARYRGACRNARVNIIRSSSRKQYSKNTFWASSAPLVQPKTTVIRQTVTTPLPPRRFGDEPAKKTDCIMLIGASPLPEAPLNSLSSTGVCASDSECMLIVRGLPKGLNCRLLRGALNELFEESLSKSGLLEVGMLVVQHLDRDTNLDIVASLPSVKFVRALLSLRKTFVVAGTQIKILPKIGRKFSWKGSAADCGRGRGDASCLSDDDNYPERLYKQRLIDDRGTNKYGRVKTTVSHFSSGQALRSTTNILCAESLNALSPSLSKDKIMVNFNGSSRKNKGLSKPIHRWQTGMHSSGPKSAEQFRDNVINGPLRHVHSSRGIRRFGKRDSNIVGEDRINDEDDAPSEILHIVSEGGKRKIQAVRVLPQHSMKSRKMSLLTAVNRKRKLSSLKEDLSCQNFTLKQQAFKKACHVCVG</sequence>
<feature type="region of interest" description="Disordered" evidence="1">
    <location>
        <begin position="370"/>
        <end position="482"/>
    </location>
</feature>
<gene>
    <name evidence="2" type="ORF">KP509_12G032700</name>
</gene>
<protein>
    <submittedName>
        <fullName evidence="2">Uncharacterized protein</fullName>
    </submittedName>
</protein>
<comment type="caution">
    <text evidence="2">The sequence shown here is derived from an EMBL/GenBank/DDBJ whole genome shotgun (WGS) entry which is preliminary data.</text>
</comment>
<feature type="region of interest" description="Disordered" evidence="1">
    <location>
        <begin position="109"/>
        <end position="147"/>
    </location>
</feature>
<evidence type="ECO:0000313" key="2">
    <source>
        <dbReference type="EMBL" id="KAH7422943.1"/>
    </source>
</evidence>
<feature type="compositionally biased region" description="Basic and acidic residues" evidence="1">
    <location>
        <begin position="387"/>
        <end position="405"/>
    </location>
</feature>
<feature type="region of interest" description="Disordered" evidence="1">
    <location>
        <begin position="30"/>
        <end position="56"/>
    </location>
</feature>
<dbReference type="OrthoDB" id="1918199at2759"/>
<proteinExistence type="predicted"/>
<organism evidence="2 3">
    <name type="scientific">Ceratopteris richardii</name>
    <name type="common">Triangle waterfern</name>
    <dbReference type="NCBI Taxonomy" id="49495"/>
    <lineage>
        <taxon>Eukaryota</taxon>
        <taxon>Viridiplantae</taxon>
        <taxon>Streptophyta</taxon>
        <taxon>Embryophyta</taxon>
        <taxon>Tracheophyta</taxon>
        <taxon>Polypodiopsida</taxon>
        <taxon>Polypodiidae</taxon>
        <taxon>Polypodiales</taxon>
        <taxon>Pteridineae</taxon>
        <taxon>Pteridaceae</taxon>
        <taxon>Parkerioideae</taxon>
        <taxon>Ceratopteris</taxon>
    </lineage>
</organism>
<dbReference type="Proteomes" id="UP000825935">
    <property type="component" value="Chromosome 12"/>
</dbReference>
<feature type="compositionally biased region" description="Polar residues" evidence="1">
    <location>
        <begin position="36"/>
        <end position="50"/>
    </location>
</feature>
<reference evidence="2" key="1">
    <citation type="submission" date="2021-08" db="EMBL/GenBank/DDBJ databases">
        <title>WGS assembly of Ceratopteris richardii.</title>
        <authorList>
            <person name="Marchant D.B."/>
            <person name="Chen G."/>
            <person name="Jenkins J."/>
            <person name="Shu S."/>
            <person name="Leebens-Mack J."/>
            <person name="Grimwood J."/>
            <person name="Schmutz J."/>
            <person name="Soltis P."/>
            <person name="Soltis D."/>
            <person name="Chen Z.-H."/>
        </authorList>
    </citation>
    <scope>NUCLEOTIDE SEQUENCE</scope>
    <source>
        <strain evidence="2">Whitten #5841</strain>
        <tissue evidence="2">Leaf</tissue>
    </source>
</reference>
<accession>A0A8T2TMC7</accession>
<name>A0A8T2TMC7_CERRI</name>
<evidence type="ECO:0000313" key="3">
    <source>
        <dbReference type="Proteomes" id="UP000825935"/>
    </source>
</evidence>
<keyword evidence="3" id="KW-1185">Reference proteome</keyword>
<evidence type="ECO:0000256" key="1">
    <source>
        <dbReference type="SAM" id="MobiDB-lite"/>
    </source>
</evidence>
<dbReference type="EMBL" id="CM035417">
    <property type="protein sequence ID" value="KAH7422943.1"/>
    <property type="molecule type" value="Genomic_DNA"/>
</dbReference>
<feature type="compositionally biased region" description="Basic and acidic residues" evidence="1">
    <location>
        <begin position="138"/>
        <end position="147"/>
    </location>
</feature>